<organism evidence="1 2">
    <name type="scientific">Homo sapiens</name>
    <name type="common">Human</name>
    <dbReference type="NCBI Taxonomy" id="9606"/>
    <lineage>
        <taxon>Eukaryota</taxon>
        <taxon>Metazoa</taxon>
        <taxon>Chordata</taxon>
        <taxon>Craniata</taxon>
        <taxon>Vertebrata</taxon>
        <taxon>Euteleostomi</taxon>
        <taxon>Mammalia</taxon>
        <taxon>Eutheria</taxon>
        <taxon>Euarchontoglires</taxon>
        <taxon>Primates</taxon>
        <taxon>Haplorrhini</taxon>
        <taxon>Catarrhini</taxon>
        <taxon>Hominidae</taxon>
        <taxon>Homo</taxon>
    </lineage>
</organism>
<protein>
    <submittedName>
        <fullName evidence="1">Ligand dependent nuclear receptor corepressor</fullName>
    </submittedName>
</protein>
<accession>A0A6Q8PFF1</accession>
<dbReference type="HGNC" id="HGNC:29503">
    <property type="gene designation" value="LCOR"/>
</dbReference>
<dbReference type="Ensembl" id="ENST00000675251.1">
    <property type="protein sequence ID" value="ENSP00000501787.1"/>
    <property type="gene ID" value="ENSG00000196233.14"/>
</dbReference>
<proteinExistence type="predicted"/>
<evidence type="ECO:0000313" key="1">
    <source>
        <dbReference type="Ensembl" id="ENSP00000501787.1"/>
    </source>
</evidence>
<dbReference type="EMBL" id="AL442123">
    <property type="status" value="NOT_ANNOTATED_CDS"/>
    <property type="molecule type" value="Genomic_DNA"/>
</dbReference>
<reference evidence="1" key="2">
    <citation type="journal article" date="2004" name="Nature">
        <title>The DNA sequence and comparative analysis of human chromosome 10.</title>
        <authorList>
            <person name="Deloukas P."/>
            <person name="Earthrowl M.E."/>
            <person name="Grafham D.V."/>
            <person name="Rubenfield M."/>
            <person name="French L."/>
            <person name="Steward C.A."/>
            <person name="Sims S.K."/>
            <person name="Jones M.C."/>
            <person name="Searle S."/>
            <person name="Scott C."/>
            <person name="Howe K."/>
            <person name="Hunt S.E."/>
            <person name="Andrews T.D."/>
            <person name="Gilbert J.G."/>
            <person name="Swarbreck D."/>
            <person name="Ashurst J.L."/>
            <person name="Taylor A."/>
            <person name="Battles J."/>
            <person name="Bird C.P."/>
            <person name="Ainscough R."/>
            <person name="Almeida J.P."/>
            <person name="Ashwell R.I."/>
            <person name="Ambrose K.D."/>
            <person name="Babbage A.K."/>
            <person name="Bagguley C.L."/>
            <person name="Bailey J."/>
            <person name="Banerjee R."/>
            <person name="Bates K."/>
            <person name="Beasley H."/>
            <person name="Bray-Allen S."/>
            <person name="Brown A.J."/>
            <person name="Brown J.Y."/>
            <person name="Burford D.C."/>
            <person name="Burrill W."/>
            <person name="Burton J."/>
            <person name="Cahill P."/>
            <person name="Camire D."/>
            <person name="Carter N.P."/>
            <person name="Chapman J.C."/>
            <person name="Clark S.Y."/>
            <person name="Clarke G."/>
            <person name="Clee C.M."/>
            <person name="Clegg S."/>
            <person name="Corby N."/>
            <person name="Coulson A."/>
            <person name="Dhami P."/>
            <person name="Dutta I."/>
            <person name="Dunn M."/>
            <person name="Faulkner L."/>
            <person name="Frankish A."/>
            <person name="Frankland J.A."/>
            <person name="Garner P."/>
            <person name="Garnett J."/>
            <person name="Gribble S."/>
            <person name="Griffiths C."/>
            <person name="Grocock R."/>
            <person name="Gustafson E."/>
            <person name="Hammond S."/>
            <person name="Harley J.L."/>
            <person name="Hart E."/>
            <person name="Heath P.D."/>
            <person name="Ho T.P."/>
            <person name="Hopkins B."/>
            <person name="Horne J."/>
            <person name="Howden P.J."/>
            <person name="Huckle E."/>
            <person name="Hynds C."/>
            <person name="Johnson C."/>
            <person name="Johnson D."/>
            <person name="Kana A."/>
            <person name="Kay M."/>
            <person name="Kimberley A.M."/>
            <person name="Kershaw J.K."/>
            <person name="Kokkinaki M."/>
            <person name="Laird G.K."/>
            <person name="Lawlor S."/>
            <person name="Lee H.M."/>
            <person name="Leongamornlert D.A."/>
            <person name="Laird G."/>
            <person name="Lloyd C."/>
            <person name="Lloyd D.M."/>
            <person name="Loveland J."/>
            <person name="Lovell J."/>
            <person name="McLaren S."/>
            <person name="McLay K.E."/>
            <person name="McMurray A."/>
            <person name="Mashreghi-Mohammadi M."/>
            <person name="Matthews L."/>
            <person name="Milne S."/>
            <person name="Nickerson T."/>
            <person name="Nguyen M."/>
            <person name="Overton-Larty E."/>
            <person name="Palmer S.A."/>
            <person name="Pearce A.V."/>
            <person name="Peck A.I."/>
            <person name="Pelan S."/>
            <person name="Phillimore B."/>
            <person name="Porter K."/>
            <person name="Rice C.M."/>
            <person name="Rogosin A."/>
            <person name="Ross M.T."/>
            <person name="Sarafidou T."/>
            <person name="Sehra H.K."/>
            <person name="Shownkeen R."/>
            <person name="Skuce C.D."/>
            <person name="Smith M."/>
            <person name="Standring L."/>
            <person name="Sycamore N."/>
            <person name="Tester J."/>
            <person name="Thorpe A."/>
            <person name="Torcasso W."/>
            <person name="Tracey A."/>
            <person name="Tromans A."/>
            <person name="Tsolas J."/>
            <person name="Wall M."/>
            <person name="Walsh J."/>
            <person name="Wang H."/>
            <person name="Weinstock K."/>
            <person name="West A.P."/>
            <person name="Willey D.L."/>
            <person name="Whitehead S.L."/>
            <person name="Wilming L."/>
            <person name="Wray P.W."/>
            <person name="Young L."/>
            <person name="Chen Y."/>
            <person name="Lovering R.C."/>
            <person name="Moschonas N.K."/>
            <person name="Siebert R."/>
            <person name="Fechtel K."/>
            <person name="Bentley D."/>
            <person name="Durbin R."/>
            <person name="Hubbard T."/>
            <person name="Doucette-Stamm L."/>
            <person name="Beck S."/>
            <person name="Smith D.R."/>
            <person name="Rogers J."/>
        </authorList>
    </citation>
    <scope>NUCLEOTIDE SEQUENCE [LARGE SCALE GENOMIC DNA]</scope>
</reference>
<dbReference type="OpenTargets" id="ENSG00000196233"/>
<sequence>MQILLSGVHSAAISCGHKQGVHFVQQDCHPFSVPRKRRTSFASVWISPLPSQSFLHLGVQCL</sequence>
<dbReference type="OrthoDB" id="9941983at2759"/>
<reference evidence="1" key="4">
    <citation type="submission" date="2025-08" db="UniProtKB">
        <authorList>
            <consortium name="Ensembl"/>
        </authorList>
    </citation>
    <scope>IDENTIFICATION</scope>
</reference>
<reference evidence="1 2" key="1">
    <citation type="journal article" date="2001" name="Nature">
        <title>Initial sequencing and analysis of the human genome.</title>
        <authorList>
            <consortium name="International Human Genome Sequencing Consortium"/>
            <person name="Lander E.S."/>
            <person name="Linton L.M."/>
            <person name="Birren B."/>
            <person name="Nusbaum C."/>
            <person name="Zody M.C."/>
            <person name="Baldwin J."/>
            <person name="Devon K."/>
            <person name="Dewar K."/>
            <person name="Doyle M."/>
            <person name="FitzHugh W."/>
            <person name="Funke R."/>
            <person name="Gage D."/>
            <person name="Harris K."/>
            <person name="Heaford A."/>
            <person name="Howland J."/>
            <person name="Kann L."/>
            <person name="Lehoczky J."/>
            <person name="LeVine R."/>
            <person name="McEwan P."/>
            <person name="McKernan K."/>
            <person name="Meldrim J."/>
            <person name="Mesirov J.P."/>
            <person name="Miranda C."/>
            <person name="Morris W."/>
            <person name="Naylor J."/>
            <person name="Raymond C."/>
            <person name="Rosetti M."/>
            <person name="Santos R."/>
            <person name="Sheridan A."/>
            <person name="Sougnez C."/>
            <person name="Stange-Thomann N."/>
            <person name="Stojanovic N."/>
            <person name="Subramanian A."/>
            <person name="Wyman D."/>
            <person name="Rogers J."/>
            <person name="Sulston J."/>
            <person name="Ainscough R."/>
            <person name="Beck S."/>
            <person name="Bentley D."/>
            <person name="Burton J."/>
            <person name="Clee C."/>
            <person name="Carter N."/>
            <person name="Coulson A."/>
            <person name="Deadman R."/>
            <person name="Deloukas P."/>
            <person name="Dunham A."/>
            <person name="Dunham I."/>
            <person name="Durbin R."/>
            <person name="French L."/>
            <person name="Grafham D."/>
            <person name="Gregory S."/>
            <person name="Hubbard T."/>
            <person name="Humphray S."/>
            <person name="Hunt A."/>
            <person name="Jones M."/>
            <person name="Lloyd C."/>
            <person name="McMurray A."/>
            <person name="Matthews L."/>
            <person name="Mercer S."/>
            <person name="Milne S."/>
            <person name="Mullikin J.C."/>
            <person name="Mungall A."/>
            <person name="Plumb R."/>
            <person name="Ross M."/>
            <person name="Shownkeen R."/>
            <person name="Sims S."/>
            <person name="Waterston R.H."/>
            <person name="Wilson R.K."/>
            <person name="Hillier L.W."/>
            <person name="McPherson J.D."/>
            <person name="Marra M.A."/>
            <person name="Mardis E.R."/>
            <person name="Fulton L.A."/>
            <person name="Chinwalla A.T."/>
            <person name="Pepin K.H."/>
            <person name="Gish W.R."/>
            <person name="Chissoe S.L."/>
            <person name="Wendl M.C."/>
            <person name="Delehaunty K.D."/>
            <person name="Miner T.L."/>
            <person name="Delehaunty A."/>
            <person name="Kramer J.B."/>
            <person name="Cook L.L."/>
            <person name="Fulton R.S."/>
            <person name="Johnson D.L."/>
            <person name="Minx P.J."/>
            <person name="Clifton S.W."/>
            <person name="Hawkins T."/>
            <person name="Branscomb E."/>
            <person name="Predki P."/>
            <person name="Richardson P."/>
            <person name="Wenning S."/>
            <person name="Slezak T."/>
            <person name="Doggett N."/>
            <person name="Cheng J.F."/>
            <person name="Olsen A."/>
            <person name="Lucas S."/>
            <person name="Elkin C."/>
            <person name="Uberbacher E."/>
            <person name="Frazier M."/>
            <person name="Gibbs R.A."/>
            <person name="Muzny D.M."/>
            <person name="Scherer S.E."/>
            <person name="Bouck J.B."/>
            <person name="Sodergren E.J."/>
            <person name="Worley K.C."/>
            <person name="Rives C.M."/>
            <person name="Gorrell J.H."/>
            <person name="Metzker M.L."/>
            <person name="Naylor S.L."/>
            <person name="Kucherlapati R.S."/>
            <person name="Nelson D.L."/>
            <person name="Weinstock G.M."/>
            <person name="Sakaki Y."/>
            <person name="Fujiyama A."/>
            <person name="Hattori M."/>
            <person name="Yada T."/>
            <person name="Toyoda A."/>
            <person name="Itoh T."/>
            <person name="Kawagoe C."/>
            <person name="Watanabe H."/>
            <person name="Totoki Y."/>
            <person name="Taylor T."/>
            <person name="Weissenbach J."/>
            <person name="Heilig R."/>
            <person name="Saurin W."/>
            <person name="Artiguenave F."/>
            <person name="Brottier P."/>
            <person name="Bruls T."/>
            <person name="Pelletier E."/>
            <person name="Robert C."/>
            <person name="Wincker P."/>
            <person name="Smith D.R."/>
            <person name="Doucette-Stamm L."/>
            <person name="Rubenfield M."/>
            <person name="Weinstock K."/>
            <person name="Lee H.M."/>
            <person name="Dubois J."/>
            <person name="Rosenthal A."/>
            <person name="Platzer M."/>
            <person name="Nyakatura G."/>
            <person name="Taudien S."/>
            <person name="Rump A."/>
            <person name="Yang H."/>
            <person name="Yu J."/>
            <person name="Wang J."/>
            <person name="Huang G."/>
            <person name="Gu J."/>
            <person name="Hood L."/>
            <person name="Rowen L."/>
            <person name="Madan A."/>
            <person name="Qin S."/>
            <person name="Davis R.W."/>
            <person name="Federspiel N.A."/>
            <person name="Abola A.P."/>
            <person name="Proctor M.J."/>
            <person name="Myers R.M."/>
            <person name="Schmutz J."/>
            <person name="Dickson M."/>
            <person name="Grimwood J."/>
            <person name="Cox D.R."/>
            <person name="Olson M.V."/>
            <person name="Kaul R."/>
            <person name="Raymond C."/>
            <person name="Shimizu N."/>
            <person name="Kawasaki K."/>
            <person name="Minoshima S."/>
            <person name="Evans G.A."/>
            <person name="Athanasiou M."/>
            <person name="Schultz R."/>
            <person name="Roe B.A."/>
            <person name="Chen F."/>
            <person name="Pan H."/>
            <person name="Ramser J."/>
            <person name="Lehrach H."/>
            <person name="Reinhardt R."/>
            <person name="McCombie W.R."/>
            <person name="de la Bastide M."/>
            <person name="Dedhia N."/>
            <person name="Blocker H."/>
            <person name="Hornischer K."/>
            <person name="Nordsiek G."/>
            <person name="Agarwala R."/>
            <person name="Aravind L."/>
            <person name="Bailey J.A."/>
            <person name="Bateman A."/>
            <person name="Batzoglou S."/>
            <person name="Birney E."/>
            <person name="Bork P."/>
            <person name="Brown D.G."/>
            <person name="Burge C.B."/>
            <person name="Cerutti L."/>
            <person name="Chen H.C."/>
            <person name="Church D."/>
            <person name="Clamp M."/>
            <person name="Copley R.R."/>
            <person name="Doerks T."/>
            <person name="Eddy S.R."/>
            <person name="Eichler E.E."/>
            <person name="Furey T.S."/>
            <person name="Galagan J."/>
            <person name="Gilbert J.G."/>
            <person name="Harmon C."/>
            <person name="Hayashizaki Y."/>
            <person name="Haussler D."/>
            <person name="Hermjakob H."/>
            <person name="Hokamp K."/>
            <person name="Jang W."/>
            <person name="Johnson L.S."/>
            <person name="Jones T.A."/>
            <person name="Kasif S."/>
            <person name="Kaspryzk A."/>
            <person name="Kennedy S."/>
            <person name="Kent W.J."/>
            <person name="Kitts P."/>
            <person name="Koonin E.V."/>
            <person name="Korf I."/>
            <person name="Kulp D."/>
            <person name="Lancet D."/>
            <person name="Lowe T.M."/>
            <person name="McLysaght A."/>
            <person name="Mikkelsen T."/>
            <person name="Moran J.V."/>
            <person name="Mulder N."/>
            <person name="Pollara V.J."/>
            <person name="Ponting C.P."/>
            <person name="Schuler G."/>
            <person name="Schultz J."/>
            <person name="Slater G."/>
            <person name="Smit A.F."/>
            <person name="Stupka E."/>
            <person name="Szustakowski J."/>
            <person name="Thierry-Mieg D."/>
            <person name="Thierry-Mieg J."/>
            <person name="Wagner L."/>
            <person name="Wallis J."/>
            <person name="Wheeler R."/>
            <person name="Williams A."/>
            <person name="Wolf Y.I."/>
            <person name="Wolfe K.H."/>
            <person name="Yang S.P."/>
            <person name="Yeh R.F."/>
            <person name="Collins F."/>
            <person name="Guyer M.S."/>
            <person name="Peterson J."/>
            <person name="Felsenfeld A."/>
            <person name="Wetterstrand K.A."/>
            <person name="Patrinos A."/>
            <person name="Morgan M.J."/>
            <person name="de Jong P."/>
            <person name="Catanese J.J."/>
            <person name="Osoegawa K."/>
            <person name="Shizuya H."/>
            <person name="Choi S."/>
            <person name="Chen Y.J."/>
        </authorList>
    </citation>
    <scope>NUCLEOTIDE SEQUENCE [LARGE SCALE GENOMIC DNA]</scope>
</reference>
<gene>
    <name evidence="1" type="primary">LCOR</name>
</gene>
<dbReference type="ExpressionAtlas" id="A0A6Q8PFF1">
    <property type="expression patterns" value="baseline and differential"/>
</dbReference>
<keyword evidence="2" id="KW-1185">Reference proteome</keyword>
<dbReference type="Bgee" id="ENSG00000196233">
    <property type="expression patterns" value="Expressed in secondary oocyte and 191 other cell types or tissues"/>
</dbReference>
<dbReference type="EMBL" id="AL162502">
    <property type="status" value="NOT_ANNOTATED_CDS"/>
    <property type="molecule type" value="Genomic_DNA"/>
</dbReference>
<reference evidence="1 2" key="3">
    <citation type="journal article" date="2004" name="Nature">
        <title>Finishing the euchromatic sequence of the human genome.</title>
        <authorList>
            <consortium name="International Human Genome Sequencing Consortium"/>
        </authorList>
    </citation>
    <scope>NUCLEOTIDE SEQUENCE [LARGE SCALE GENOMIC DNA]</scope>
</reference>
<dbReference type="GeneTree" id="ENSGT00940000154965"/>
<evidence type="ECO:0000313" key="2">
    <source>
        <dbReference type="Proteomes" id="UP000005640"/>
    </source>
</evidence>
<dbReference type="AlphaFoldDB" id="A0A6Q8PFF1"/>
<reference evidence="1" key="5">
    <citation type="submission" date="2025-09" db="UniProtKB">
        <authorList>
            <consortium name="Ensembl"/>
        </authorList>
    </citation>
    <scope>IDENTIFICATION</scope>
</reference>
<name>A0A6Q8PFF1_HUMAN</name>
<dbReference type="Proteomes" id="UP000005640">
    <property type="component" value="Chromosome 10"/>
</dbReference>
<dbReference type="Ensembl" id="ENST00000675251.1">
    <property type="protein sequence ID" value="ENSP00000501787.1"/>
    <property type="gene ID" value="ENSG00000196233.15"/>
</dbReference>